<dbReference type="Gene3D" id="3.20.20.70">
    <property type="entry name" value="Aldolase class I"/>
    <property type="match status" value="1"/>
</dbReference>
<dbReference type="AlphaFoldDB" id="A0A0F9EP91"/>
<reference evidence="5" key="1">
    <citation type="journal article" date="2015" name="Nature">
        <title>Complex archaea that bridge the gap between prokaryotes and eukaryotes.</title>
        <authorList>
            <person name="Spang A."/>
            <person name="Saw J.H."/>
            <person name="Jorgensen S.L."/>
            <person name="Zaremba-Niedzwiedzka K."/>
            <person name="Martijn J."/>
            <person name="Lind A.E."/>
            <person name="van Eijk R."/>
            <person name="Schleper C."/>
            <person name="Guy L."/>
            <person name="Ettema T.J."/>
        </authorList>
    </citation>
    <scope>NUCLEOTIDE SEQUENCE</scope>
</reference>
<protein>
    <submittedName>
        <fullName evidence="5">Uncharacterized protein</fullName>
    </submittedName>
</protein>
<comment type="caution">
    <text evidence="5">The sequence shown here is derived from an EMBL/GenBank/DDBJ whole genome shotgun (WGS) entry which is preliminary data.</text>
</comment>
<dbReference type="EMBL" id="LAZR01026645">
    <property type="protein sequence ID" value="KKL68081.1"/>
    <property type="molecule type" value="Genomic_DNA"/>
</dbReference>
<dbReference type="SUPFAM" id="SSF51412">
    <property type="entry name" value="Inosine monophosphate dehydrogenase (IMPDH)"/>
    <property type="match status" value="1"/>
</dbReference>
<dbReference type="InterPro" id="IPR013785">
    <property type="entry name" value="Aldolase_TIM"/>
</dbReference>
<organism evidence="5">
    <name type="scientific">marine sediment metagenome</name>
    <dbReference type="NCBI Taxonomy" id="412755"/>
    <lineage>
        <taxon>unclassified sequences</taxon>
        <taxon>metagenomes</taxon>
        <taxon>ecological metagenomes</taxon>
    </lineage>
</organism>
<dbReference type="PANTHER" id="PTHR32332">
    <property type="entry name" value="2-NITROPROPANE DIOXYGENASE"/>
    <property type="match status" value="1"/>
</dbReference>
<keyword evidence="3" id="KW-0560">Oxidoreductase</keyword>
<dbReference type="InterPro" id="IPR004136">
    <property type="entry name" value="NMO"/>
</dbReference>
<evidence type="ECO:0000256" key="4">
    <source>
        <dbReference type="SAM" id="MobiDB-lite"/>
    </source>
</evidence>
<accession>A0A0F9EP91</accession>
<dbReference type="PANTHER" id="PTHR32332:SF20">
    <property type="entry name" value="2-NITROPROPANE DIOXYGENASE-LIKE PROTEIN"/>
    <property type="match status" value="1"/>
</dbReference>
<evidence type="ECO:0000256" key="2">
    <source>
        <dbReference type="ARBA" id="ARBA00022643"/>
    </source>
</evidence>
<gene>
    <name evidence="5" type="ORF">LCGC14_2128540</name>
</gene>
<evidence type="ECO:0000313" key="5">
    <source>
        <dbReference type="EMBL" id="KKL68081.1"/>
    </source>
</evidence>
<keyword evidence="2" id="KW-0288">FMN</keyword>
<keyword evidence="1" id="KW-0285">Flavoprotein</keyword>
<dbReference type="Pfam" id="PF03060">
    <property type="entry name" value="NMO"/>
    <property type="match status" value="1"/>
</dbReference>
<evidence type="ECO:0000256" key="3">
    <source>
        <dbReference type="ARBA" id="ARBA00023002"/>
    </source>
</evidence>
<feature type="compositionally biased region" description="Basic and acidic residues" evidence="4">
    <location>
        <begin position="340"/>
        <end position="350"/>
    </location>
</feature>
<dbReference type="GO" id="GO:0018580">
    <property type="term" value="F:nitronate monooxygenase activity"/>
    <property type="evidence" value="ECO:0007669"/>
    <property type="project" value="InterPro"/>
</dbReference>
<sequence length="364" mass="39880">MIETDITKMFGIKHPIFSAPMGPFFTRDLALAVSEAGGLGVLSNVNIAGTDPVKEHKAGLEYMIEYTDRPFGLNILTSRNNPGVKQMARNLPKIVMRNVRMRDQCKYWLTSAGSSRFLPQSKYFKELRENSEIKHFHVAPAVWLAQKCVDSGVDGIVVTGTEGGGHQSFERVTSLVLLQQINKLFPDLPKIACGGFATGESLAAALSLGAGAIAMGTRFIASKQSEFHENYKALIPPGKPQDTGLFTGSFGPIRLYKNEYALAHPAPASKEEMFAHEASITPEQQLKDLSSYDRVYKGDTKTGAVLLGQSIGIIENIEDVNDIIKSIIKDAENVIRKKSERTGRLPESRSEAQTAGYGISCKRR</sequence>
<feature type="region of interest" description="Disordered" evidence="4">
    <location>
        <begin position="340"/>
        <end position="364"/>
    </location>
</feature>
<name>A0A0F9EP91_9ZZZZ</name>
<evidence type="ECO:0000256" key="1">
    <source>
        <dbReference type="ARBA" id="ARBA00022630"/>
    </source>
</evidence>
<dbReference type="CDD" id="cd04730">
    <property type="entry name" value="NPD_like"/>
    <property type="match status" value="1"/>
</dbReference>
<proteinExistence type="predicted"/>